<evidence type="ECO:0000313" key="2">
    <source>
        <dbReference type="EMBL" id="MBS7233145.1"/>
    </source>
</evidence>
<proteinExistence type="predicted"/>
<sequence>MDEQQENFDITLSYEDLSELNDMKQHADKIIQGIKKLEENDANRAIWELFQNAIDLSDDCDITITLTEDHFVFKHNGQPFTPMTLDCLFKQVSSKTLEERKITFEDNEPVGQYGTGFITSHTFGKRIEISGALIKDDGYVILNNFYIDRNTDNWKELGQRIRLLKKEVSRLLNDESKLSPPYPDTVFSFQTISKNNKDCAIKAVNSLRTILPYVITLNPRLRKVTVKDLSGETTVYQRNGTFLQDKLHKASILINKDSVEVFYLKSDDNKITVILPFSTSLTATDLSSELPKLFLFYPLVGTQDFGVNYLLHSRHFLPNEPRNGLYLKSNNEDNQNEEEANQNLIDTASRLIFEYVESNAKEIINPIKLARINFRTDSDKPLLNGYFKDLKYSWIDRFKSFPLVESKAGNILVSNSIFIDPILLHDDYVFESIFTLVDFFWDNTPLKHLTKEWSSIIQEWNLNEIKYISYRDLAIKIKEVGNLMGIPHTQELKKLYQHLIKDGHGDLFNSFELLPNIKGEFRLFSGLNNNVSLPKELVDIADIIMPDIPKRHIDPEFKFELELNPYTRKNYTTDINAAIAEKVKDKTLTSEISSDFLGAVICYSKISSSLESASVPTKLIKLICDYYSFDSSTIEIPTIKDDELDNRVPQRRLIRLFLNDLSKENSEWVIENLHFLKDILEIGPSYYDYEEIFSTLAVFPNQLYELSAQNFLKVDDNIPEEIKNIYDEIIKPNFPIRANLIHKEFAKYLKGQDKKTIRNLTEKIETAFFETTQFTTIENHPLKEYIIDIIQKFKSTDEYEKYFPIVFSKRSSILVELADGEDSFSILSLDSSKIKKLAELGKNPNIDDIIRLGKEAFMQKQQENANFQYKYTIGTHIENVLRNAITSLIPDAIRAEIKNVQDGQDIVILLNTVPVYYIEVKSRWDANNSVRMSKNQTLRAFEQKENYSLCCVDMTNYNEENKYKVENINEIKDLIKFNNDIGSNVVHLIDVLNKSSEPDTIHLDGDFRTLIPQTYISKGINMAEFETFIIEFLKTKIK</sequence>
<keyword evidence="3" id="KW-1185">Reference proteome</keyword>
<dbReference type="RefSeq" id="WP_379785386.1">
    <property type="nucleotide sequence ID" value="NZ_JBHSTF010000047.1"/>
</dbReference>
<dbReference type="Proteomes" id="UP000722625">
    <property type="component" value="Unassembled WGS sequence"/>
</dbReference>
<protein>
    <submittedName>
        <fullName evidence="2">DUF3883 domain-containing protein</fullName>
    </submittedName>
</protein>
<dbReference type="EMBL" id="JAGYVZ010000020">
    <property type="protein sequence ID" value="MBS7233145.1"/>
    <property type="molecule type" value="Genomic_DNA"/>
</dbReference>
<dbReference type="Gene3D" id="3.30.565.10">
    <property type="entry name" value="Histidine kinase-like ATPase, C-terminal domain"/>
    <property type="match status" value="1"/>
</dbReference>
<accession>A0ABS5PFW9</accession>
<organism evidence="2 3">
    <name type="scientific">Flavobacterium psychroterrae</name>
    <dbReference type="NCBI Taxonomy" id="2133767"/>
    <lineage>
        <taxon>Bacteria</taxon>
        <taxon>Pseudomonadati</taxon>
        <taxon>Bacteroidota</taxon>
        <taxon>Flavobacteriia</taxon>
        <taxon>Flavobacteriales</taxon>
        <taxon>Flavobacteriaceae</taxon>
        <taxon>Flavobacterium</taxon>
    </lineage>
</organism>
<evidence type="ECO:0000313" key="3">
    <source>
        <dbReference type="Proteomes" id="UP000722625"/>
    </source>
</evidence>
<dbReference type="Pfam" id="PF13020">
    <property type="entry name" value="NOV_C"/>
    <property type="match status" value="1"/>
</dbReference>
<name>A0ABS5PFW9_9FLAO</name>
<evidence type="ECO:0000259" key="1">
    <source>
        <dbReference type="Pfam" id="PF13020"/>
    </source>
</evidence>
<reference evidence="2 3" key="1">
    <citation type="journal article" date="2018" name="Int. J. Syst. Evol. Microbiol.">
        <title>Flavobacterium chryseum sp. nov. and Flavobacterium psychroterrae sp. nov., novel environmental bacteria isolated from Antarctica.</title>
        <authorList>
            <person name="Kralova S."/>
            <person name="Svec P."/>
            <person name="Busse H.J."/>
            <person name="Stankova E."/>
            <person name="Vaczi P."/>
            <person name="Sedlacek I."/>
        </authorList>
    </citation>
    <scope>NUCLEOTIDE SEQUENCE [LARGE SCALE GENOMIC DNA]</scope>
    <source>
        <strain evidence="2 3">CCM 8827</strain>
    </source>
</reference>
<dbReference type="InterPro" id="IPR024975">
    <property type="entry name" value="NOV_C"/>
</dbReference>
<gene>
    <name evidence="2" type="ORF">KHA90_19165</name>
</gene>
<dbReference type="InterPro" id="IPR036890">
    <property type="entry name" value="HATPase_C_sf"/>
</dbReference>
<dbReference type="SUPFAM" id="SSF55874">
    <property type="entry name" value="ATPase domain of HSP90 chaperone/DNA topoisomerase II/histidine kinase"/>
    <property type="match status" value="1"/>
</dbReference>
<feature type="domain" description="Protein NO VEIN C-terminal" evidence="1">
    <location>
        <begin position="898"/>
        <end position="955"/>
    </location>
</feature>
<comment type="caution">
    <text evidence="2">The sequence shown here is derived from an EMBL/GenBank/DDBJ whole genome shotgun (WGS) entry which is preliminary data.</text>
</comment>